<gene>
    <name evidence="2" type="ORF">NF556_16455</name>
</gene>
<keyword evidence="3" id="KW-1185">Reference proteome</keyword>
<organism evidence="2 3">
    <name type="scientific">Ornithinimicrobium faecis</name>
    <dbReference type="NCBI Taxonomy" id="2934158"/>
    <lineage>
        <taxon>Bacteria</taxon>
        <taxon>Bacillati</taxon>
        <taxon>Actinomycetota</taxon>
        <taxon>Actinomycetes</taxon>
        <taxon>Micrococcales</taxon>
        <taxon>Ornithinimicrobiaceae</taxon>
        <taxon>Ornithinimicrobium</taxon>
    </lineage>
</organism>
<reference evidence="2" key="1">
    <citation type="submission" date="2022-06" db="EMBL/GenBank/DDBJ databases">
        <title>Ornithinimicrobium HY1793.</title>
        <authorList>
            <person name="Huang Y."/>
        </authorList>
    </citation>
    <scope>NUCLEOTIDE SEQUENCE</scope>
    <source>
        <strain evidence="2">HY1793</strain>
    </source>
</reference>
<sequence length="51" mass="5522">MAPPPGSAATSPAEATCSIRAVLLERNVRDRDIDHPLQPNRSDIDVLDLNL</sequence>
<feature type="region of interest" description="Disordered" evidence="1">
    <location>
        <begin position="31"/>
        <end position="51"/>
    </location>
</feature>
<protein>
    <submittedName>
        <fullName evidence="2">Uncharacterized protein</fullName>
    </submittedName>
</protein>
<dbReference type="EMBL" id="CP099489">
    <property type="protein sequence ID" value="USQ79193.1"/>
    <property type="molecule type" value="Genomic_DNA"/>
</dbReference>
<dbReference type="Proteomes" id="UP001056455">
    <property type="component" value="Chromosome"/>
</dbReference>
<evidence type="ECO:0000313" key="3">
    <source>
        <dbReference type="Proteomes" id="UP001056455"/>
    </source>
</evidence>
<accession>A0ABY4YR61</accession>
<evidence type="ECO:0000313" key="2">
    <source>
        <dbReference type="EMBL" id="USQ79193.1"/>
    </source>
</evidence>
<proteinExistence type="predicted"/>
<dbReference type="RefSeq" id="WP_252592108.1">
    <property type="nucleotide sequence ID" value="NZ_CP099489.1"/>
</dbReference>
<name>A0ABY4YR61_9MICO</name>
<evidence type="ECO:0000256" key="1">
    <source>
        <dbReference type="SAM" id="MobiDB-lite"/>
    </source>
</evidence>